<sequence length="1191" mass="129510">MKDTWINSVAVLVLLATQLALPTVRADDTEIYQAEVVSSASARPKVLIVFDDSGSMSFEVDQQRPPYDPDASYENDEFGAGRIYWSTNGSVPRPGSDRWFFDTQNRCASSYSPLASNGAFQATAARRWIDSSEIDGDCAYVCPAKLQLRSSWFFGPACYRGWRYVQAADYQCEDSTSVPGTWQALEEDLHNPPHVDCRNDVDTGTPGNGSIANGYPQNNVTTGSEYGPTPDASNSLWGNQPYGFYTSHYLNWYYDDALVEPRPRLAIAQDVVSQLIRTNPGIDFGLMEFNFDEGGRVVQRIIDNMGEEDRDNLIDLVNRIDHGGSTPMCESMYEAFRYINGDAVLYGNQRRVGGDSIGRWDDLPKDSLAESNGVYRSPTTDCAYTYVILMTDGEPQRDTGANNRIKTLTGKSCGRYLDADDNMTENCLPQLAEYMANTDLDSDSSNGNQYAITYTIGFTTNQPLLSDAAELGKGEYYTANSAQELTEAFQGAIYSILSTDTTFTSPAVAVDTFTRTQSRDEVFYAMFRPTERVNWPGNIKKLKLVEDEDGAVLVDAGGNPAIDASTGAIKDSATTFWSSGQDGGNVEKGGAGGRLLLRNPASRTVYTDTGTNRALESFDVDNFEPADFGVATEAALWALFGSSTRQGYEQQVAWARGFDAYDGDGDGVTSEPRDWILGDILHSQPLVVNYGGNDNNPDLRLLVGTNAGFVHMFGASDGDEDWAFTPRALVDLHRQRRQNRLNSDNGYGMDLTPAVVRLDVDQDGTIEPEDGDRVYLYLGMRRGGRSFYALDISNPDSPAFLWSIDPSLSGFAELGQSWSVPVAARVPGYKDSSGKHKPVLIFGAGYDDRKDAGGVATGDTMGRGLFVVDAATGALVWSVTPNASSAINMQETGLLHAVAAEVTPVDGNGDGITDRVYFGDTGGNVWRVDMPGDSLPDSSQSDWFIVKMAALNGRDVASDRRIHNGIDVVRTRFNGVAVDALIFATGDRTNPNATDVQNRLYMLRDEAVSSYTAPRPSATDCVGEDFEGDFRCLLPISDSQLVDITDNALAGEDDATVVTTLASERGWRLDFQGSGEKGLAKTVTLGGKIFATTFTPNDLLSDINICEPLSGSGRLYVINLFDGDRTLLNLAPVIPDTPSVYFGSDGGIRLLLPPGTPPQAAGDGIDCSGGVCEIGQLFRQPYGNYWMQEAF</sequence>
<gene>
    <name evidence="6" type="ORF">HRUBRA_01667</name>
</gene>
<evidence type="ECO:0000256" key="3">
    <source>
        <dbReference type="SAM" id="MobiDB-lite"/>
    </source>
</evidence>
<keyword evidence="2" id="KW-0106">Calcium</keyword>
<feature type="compositionally biased region" description="Polar residues" evidence="3">
    <location>
        <begin position="208"/>
        <end position="224"/>
    </location>
</feature>
<dbReference type="eggNOG" id="COG3419">
    <property type="taxonomic scope" value="Bacteria"/>
</dbReference>
<name>A0A095VQT6_9GAMM</name>
<evidence type="ECO:0000256" key="4">
    <source>
        <dbReference type="SAM" id="SignalP"/>
    </source>
</evidence>
<evidence type="ECO:0000259" key="5">
    <source>
        <dbReference type="Pfam" id="PF05567"/>
    </source>
</evidence>
<dbReference type="STRING" id="1265313.HRUBRA_01667"/>
<dbReference type="OrthoDB" id="7156875at2"/>
<dbReference type="Pfam" id="PF05567">
    <property type="entry name" value="T4P_PilY1"/>
    <property type="match status" value="1"/>
</dbReference>
<keyword evidence="1" id="KW-0479">Metal-binding</keyword>
<evidence type="ECO:0000256" key="2">
    <source>
        <dbReference type="ARBA" id="ARBA00022837"/>
    </source>
</evidence>
<dbReference type="Proteomes" id="UP000029640">
    <property type="component" value="Unassembled WGS sequence"/>
</dbReference>
<proteinExistence type="predicted"/>
<dbReference type="HOGENOM" id="CLU_004773_0_0_6"/>
<dbReference type="InterPro" id="IPR036465">
    <property type="entry name" value="vWFA_dom_sf"/>
</dbReference>
<dbReference type="Gene3D" id="3.40.50.410">
    <property type="entry name" value="von Willebrand factor, type A domain"/>
    <property type="match status" value="1"/>
</dbReference>
<feature type="domain" description="PilY1 beta-propeller" evidence="5">
    <location>
        <begin position="699"/>
        <end position="940"/>
    </location>
</feature>
<dbReference type="SUPFAM" id="SSF53300">
    <property type="entry name" value="vWA-like"/>
    <property type="match status" value="1"/>
</dbReference>
<evidence type="ECO:0000313" key="7">
    <source>
        <dbReference type="Proteomes" id="UP000029640"/>
    </source>
</evidence>
<dbReference type="InterPro" id="IPR008707">
    <property type="entry name" value="B-propeller_PilY1"/>
</dbReference>
<dbReference type="RefSeq" id="WP_035517076.1">
    <property type="nucleotide sequence ID" value="NZ_KN234774.1"/>
</dbReference>
<dbReference type="EMBL" id="AUVB01000050">
    <property type="protein sequence ID" value="KGE03730.1"/>
    <property type="molecule type" value="Genomic_DNA"/>
</dbReference>
<accession>A0A095VQT6</accession>
<reference evidence="6 7" key="1">
    <citation type="journal article" date="2014" name="Genome Announc.">
        <title>Genome Sequence of Gammaproteobacterial Pseudohaliea rubra Type Strain DSM 19751, Isolated from Coastal Seawater of the Mediterranean Sea.</title>
        <authorList>
            <person name="Spring S."/>
            <person name="Fiebig A."/>
            <person name="Riedel T."/>
            <person name="Goker M."/>
            <person name="Klenk H.P."/>
        </authorList>
    </citation>
    <scope>NUCLEOTIDE SEQUENCE [LARGE SCALE GENOMIC DNA]</scope>
    <source>
        <strain evidence="6 7">DSM 19751</strain>
    </source>
</reference>
<feature type="chain" id="PRO_5001912687" evidence="4">
    <location>
        <begin position="27"/>
        <end position="1191"/>
    </location>
</feature>
<dbReference type="GO" id="GO:0046872">
    <property type="term" value="F:metal ion binding"/>
    <property type="evidence" value="ECO:0007669"/>
    <property type="project" value="UniProtKB-KW"/>
</dbReference>
<organism evidence="6 7">
    <name type="scientific">Pseudohaliea rubra DSM 19751</name>
    <dbReference type="NCBI Taxonomy" id="1265313"/>
    <lineage>
        <taxon>Bacteria</taxon>
        <taxon>Pseudomonadati</taxon>
        <taxon>Pseudomonadota</taxon>
        <taxon>Gammaproteobacteria</taxon>
        <taxon>Cellvibrionales</taxon>
        <taxon>Halieaceae</taxon>
        <taxon>Pseudohaliea</taxon>
    </lineage>
</organism>
<keyword evidence="4" id="KW-0732">Signal</keyword>
<feature type="region of interest" description="Disordered" evidence="3">
    <location>
        <begin position="201"/>
        <end position="227"/>
    </location>
</feature>
<evidence type="ECO:0000313" key="6">
    <source>
        <dbReference type="EMBL" id="KGE03730.1"/>
    </source>
</evidence>
<evidence type="ECO:0000256" key="1">
    <source>
        <dbReference type="ARBA" id="ARBA00022723"/>
    </source>
</evidence>
<dbReference type="PATRIC" id="fig|1265313.6.peg.1648"/>
<protein>
    <submittedName>
        <fullName evidence="6">Type IV fimbrial biogenesis protein PilY1</fullName>
    </submittedName>
</protein>
<keyword evidence="7" id="KW-1185">Reference proteome</keyword>
<dbReference type="AlphaFoldDB" id="A0A095VQT6"/>
<comment type="caution">
    <text evidence="6">The sequence shown here is derived from an EMBL/GenBank/DDBJ whole genome shotgun (WGS) entry which is preliminary data.</text>
</comment>
<feature type="signal peptide" evidence="4">
    <location>
        <begin position="1"/>
        <end position="26"/>
    </location>
</feature>